<feature type="region of interest" description="Disordered" evidence="1">
    <location>
        <begin position="16"/>
        <end position="46"/>
    </location>
</feature>
<evidence type="ECO:0000313" key="3">
    <source>
        <dbReference type="Proteomes" id="UP001066276"/>
    </source>
</evidence>
<dbReference type="AlphaFoldDB" id="A0AAV7PR46"/>
<reference evidence="2" key="1">
    <citation type="journal article" date="2022" name="bioRxiv">
        <title>Sequencing and chromosome-scale assembly of the giantPleurodeles waltlgenome.</title>
        <authorList>
            <person name="Brown T."/>
            <person name="Elewa A."/>
            <person name="Iarovenko S."/>
            <person name="Subramanian E."/>
            <person name="Araus A.J."/>
            <person name="Petzold A."/>
            <person name="Susuki M."/>
            <person name="Suzuki K.-i.T."/>
            <person name="Hayashi T."/>
            <person name="Toyoda A."/>
            <person name="Oliveira C."/>
            <person name="Osipova E."/>
            <person name="Leigh N.D."/>
            <person name="Simon A."/>
            <person name="Yun M.H."/>
        </authorList>
    </citation>
    <scope>NUCLEOTIDE SEQUENCE</scope>
    <source>
        <strain evidence="2">20211129_DDA</strain>
        <tissue evidence="2">Liver</tissue>
    </source>
</reference>
<dbReference type="Proteomes" id="UP001066276">
    <property type="component" value="Chromosome 7"/>
</dbReference>
<gene>
    <name evidence="2" type="ORF">NDU88_007829</name>
</gene>
<feature type="compositionally biased region" description="Basic and acidic residues" evidence="1">
    <location>
        <begin position="17"/>
        <end position="27"/>
    </location>
</feature>
<evidence type="ECO:0000256" key="1">
    <source>
        <dbReference type="SAM" id="MobiDB-lite"/>
    </source>
</evidence>
<accession>A0AAV7PR46</accession>
<protein>
    <submittedName>
        <fullName evidence="2">Uncharacterized protein</fullName>
    </submittedName>
</protein>
<evidence type="ECO:0000313" key="2">
    <source>
        <dbReference type="EMBL" id="KAJ1129460.1"/>
    </source>
</evidence>
<organism evidence="2 3">
    <name type="scientific">Pleurodeles waltl</name>
    <name type="common">Iberian ribbed newt</name>
    <dbReference type="NCBI Taxonomy" id="8319"/>
    <lineage>
        <taxon>Eukaryota</taxon>
        <taxon>Metazoa</taxon>
        <taxon>Chordata</taxon>
        <taxon>Craniata</taxon>
        <taxon>Vertebrata</taxon>
        <taxon>Euteleostomi</taxon>
        <taxon>Amphibia</taxon>
        <taxon>Batrachia</taxon>
        <taxon>Caudata</taxon>
        <taxon>Salamandroidea</taxon>
        <taxon>Salamandridae</taxon>
        <taxon>Pleurodelinae</taxon>
        <taxon>Pleurodeles</taxon>
    </lineage>
</organism>
<dbReference type="EMBL" id="JANPWB010000011">
    <property type="protein sequence ID" value="KAJ1129460.1"/>
    <property type="molecule type" value="Genomic_DNA"/>
</dbReference>
<comment type="caution">
    <text evidence="2">The sequence shown here is derived from an EMBL/GenBank/DDBJ whole genome shotgun (WGS) entry which is preliminary data.</text>
</comment>
<proteinExistence type="predicted"/>
<sequence>MGGSAHGSGVVQSVMQRELRADVEEQRGTQGPAGWNGRSGTVNRGGKTPAVASCDRVFYPDLYLKLFCSGVVLSGERALLHGQERNVSVLPKAEREHCVMSKSVY</sequence>
<name>A0AAV7PR46_PLEWA</name>
<keyword evidence="3" id="KW-1185">Reference proteome</keyword>